<keyword evidence="3" id="KW-0812">Transmembrane</keyword>
<dbReference type="EMBL" id="CADCTF010000086">
    <property type="protein sequence ID" value="CAA9238583.1"/>
    <property type="molecule type" value="Genomic_DNA"/>
</dbReference>
<evidence type="ECO:0000256" key="1">
    <source>
        <dbReference type="ARBA" id="ARBA00004196"/>
    </source>
</evidence>
<dbReference type="PANTHER" id="PTHR42852">
    <property type="entry name" value="THIOL:DISULFIDE INTERCHANGE PROTEIN DSBE"/>
    <property type="match status" value="1"/>
</dbReference>
<dbReference type="GO" id="GO:0030313">
    <property type="term" value="C:cell envelope"/>
    <property type="evidence" value="ECO:0007669"/>
    <property type="project" value="UniProtKB-SubCell"/>
</dbReference>
<gene>
    <name evidence="7" type="ORF">AVDCRST_MAG50-1549</name>
</gene>
<dbReference type="Pfam" id="PF08534">
    <property type="entry name" value="Redoxin"/>
    <property type="match status" value="1"/>
</dbReference>
<evidence type="ECO:0000256" key="4">
    <source>
        <dbReference type="ARBA" id="ARBA00023157"/>
    </source>
</evidence>
<dbReference type="InterPro" id="IPR013740">
    <property type="entry name" value="Redoxin"/>
</dbReference>
<dbReference type="InterPro" id="IPR017937">
    <property type="entry name" value="Thioredoxin_CS"/>
</dbReference>
<evidence type="ECO:0000256" key="2">
    <source>
        <dbReference type="ARBA" id="ARBA00022748"/>
    </source>
</evidence>
<dbReference type="PROSITE" id="PS00194">
    <property type="entry name" value="THIOREDOXIN_1"/>
    <property type="match status" value="1"/>
</dbReference>
<keyword evidence="3" id="KW-0735">Signal-anchor</keyword>
<dbReference type="Gene3D" id="3.40.30.10">
    <property type="entry name" value="Glutaredoxin"/>
    <property type="match status" value="1"/>
</dbReference>
<keyword evidence="5" id="KW-0676">Redox-active center</keyword>
<feature type="domain" description="Thioredoxin" evidence="6">
    <location>
        <begin position="48"/>
        <end position="185"/>
    </location>
</feature>
<evidence type="ECO:0000256" key="5">
    <source>
        <dbReference type="ARBA" id="ARBA00023284"/>
    </source>
</evidence>
<dbReference type="InterPro" id="IPR013766">
    <property type="entry name" value="Thioredoxin_domain"/>
</dbReference>
<dbReference type="CDD" id="cd02966">
    <property type="entry name" value="TlpA_like_family"/>
    <property type="match status" value="1"/>
</dbReference>
<keyword evidence="2" id="KW-0201">Cytochrome c-type biogenesis</keyword>
<dbReference type="PROSITE" id="PS51352">
    <property type="entry name" value="THIOREDOXIN_2"/>
    <property type="match status" value="1"/>
</dbReference>
<dbReference type="GO" id="GO:0017004">
    <property type="term" value="P:cytochrome complex assembly"/>
    <property type="evidence" value="ECO:0007669"/>
    <property type="project" value="UniProtKB-KW"/>
</dbReference>
<reference evidence="7" key="1">
    <citation type="submission" date="2020-02" db="EMBL/GenBank/DDBJ databases">
        <authorList>
            <person name="Meier V. D."/>
        </authorList>
    </citation>
    <scope>NUCLEOTIDE SEQUENCE</scope>
    <source>
        <strain evidence="7">AVDCRST_MAG50</strain>
    </source>
</reference>
<protein>
    <recommendedName>
        <fullName evidence="6">Thioredoxin domain-containing protein</fullName>
    </recommendedName>
</protein>
<comment type="subcellular location">
    <subcellularLocation>
        <location evidence="1">Cell envelope</location>
    </subcellularLocation>
</comment>
<dbReference type="InterPro" id="IPR050553">
    <property type="entry name" value="Thioredoxin_ResA/DsbE_sf"/>
</dbReference>
<organism evidence="7">
    <name type="scientific">uncultured Acidimicrobiales bacterium</name>
    <dbReference type="NCBI Taxonomy" id="310071"/>
    <lineage>
        <taxon>Bacteria</taxon>
        <taxon>Bacillati</taxon>
        <taxon>Actinomycetota</taxon>
        <taxon>Acidimicrobiia</taxon>
        <taxon>Acidimicrobiales</taxon>
        <taxon>environmental samples</taxon>
    </lineage>
</organism>
<evidence type="ECO:0000313" key="7">
    <source>
        <dbReference type="EMBL" id="CAA9238583.1"/>
    </source>
</evidence>
<dbReference type="GO" id="GO:0016491">
    <property type="term" value="F:oxidoreductase activity"/>
    <property type="evidence" value="ECO:0007669"/>
    <property type="project" value="InterPro"/>
</dbReference>
<sequence length="190" mass="19892">MADRPLVARRKPAGARLAGVAFLATVLLLGVAGYLMADSGDRTRTAEPPGPRVAPAFGLEDVRGNGMATFTPGAPTVINFFASWCGPCKEEMPALQAAAQRSAGQVAFVGVGHQDSRTRGVDMLEETGVTYPAAYDPQGSVAAAYGLRRGLPATVFVAADGTIRETVLGPLDLDELNAKIQHLLTLRSDQ</sequence>
<dbReference type="PANTHER" id="PTHR42852:SF6">
    <property type="entry name" value="THIOL:DISULFIDE INTERCHANGE PROTEIN DSBE"/>
    <property type="match status" value="1"/>
</dbReference>
<keyword evidence="4" id="KW-1015">Disulfide bond</keyword>
<evidence type="ECO:0000259" key="6">
    <source>
        <dbReference type="PROSITE" id="PS51352"/>
    </source>
</evidence>
<accession>A0A6J4I056</accession>
<dbReference type="AlphaFoldDB" id="A0A6J4I056"/>
<name>A0A6J4I056_9ACTN</name>
<dbReference type="SUPFAM" id="SSF52833">
    <property type="entry name" value="Thioredoxin-like"/>
    <property type="match status" value="1"/>
</dbReference>
<dbReference type="InterPro" id="IPR036249">
    <property type="entry name" value="Thioredoxin-like_sf"/>
</dbReference>
<proteinExistence type="predicted"/>
<evidence type="ECO:0000256" key="3">
    <source>
        <dbReference type="ARBA" id="ARBA00022968"/>
    </source>
</evidence>